<comment type="subcellular location">
    <subcellularLocation>
        <location evidence="1">Nucleus</location>
    </subcellularLocation>
</comment>
<keyword evidence="4" id="KW-0804">Transcription</keyword>
<dbReference type="SMART" id="SM01370">
    <property type="entry name" value="TAFII55_N"/>
    <property type="match status" value="1"/>
</dbReference>
<evidence type="ECO:0000256" key="4">
    <source>
        <dbReference type="ARBA" id="ARBA00023163"/>
    </source>
</evidence>
<evidence type="ECO:0000259" key="8">
    <source>
        <dbReference type="SMART" id="SM01370"/>
    </source>
</evidence>
<dbReference type="InterPro" id="IPR037817">
    <property type="entry name" value="TAF7"/>
</dbReference>
<feature type="domain" description="TAFII55 protein conserved region" evidence="8">
    <location>
        <begin position="12"/>
        <end position="171"/>
    </location>
</feature>
<dbReference type="Proteomes" id="UP000261580">
    <property type="component" value="Unassembled WGS sequence"/>
</dbReference>
<evidence type="ECO:0000256" key="3">
    <source>
        <dbReference type="ARBA" id="ARBA00023015"/>
    </source>
</evidence>
<protein>
    <submittedName>
        <fullName evidence="9">TAF7 RNA polymerase II, TATA box binding protein (TBP)-associated factor</fullName>
    </submittedName>
</protein>
<dbReference type="AlphaFoldDB" id="A0A3Q4I4N4"/>
<evidence type="ECO:0000313" key="9">
    <source>
        <dbReference type="Ensembl" id="ENSNBRP00000028738.1"/>
    </source>
</evidence>
<dbReference type="Bgee" id="ENSNBRG00000021893">
    <property type="expression patterns" value="Expressed in heart and 8 other cell types or tissues"/>
</dbReference>
<dbReference type="GO" id="GO:0016251">
    <property type="term" value="F:RNA polymerase II general transcription initiation factor activity"/>
    <property type="evidence" value="ECO:0007669"/>
    <property type="project" value="TreeGrafter"/>
</dbReference>
<dbReference type="InterPro" id="IPR006751">
    <property type="entry name" value="TAFII55_prot_cons_reg"/>
</dbReference>
<dbReference type="Ensembl" id="ENSNBRT00000029488.1">
    <property type="protein sequence ID" value="ENSNBRP00000028738.1"/>
    <property type="gene ID" value="ENSNBRG00000021893.1"/>
</dbReference>
<proteinExistence type="inferred from homology"/>
<comment type="similarity">
    <text evidence="2">Belongs to the TAF7 family.</text>
</comment>
<feature type="coiled-coil region" evidence="6">
    <location>
        <begin position="227"/>
        <end position="308"/>
    </location>
</feature>
<sequence>LTLTSRVAGLALTWQFKVIMLMDLVKELSPTCPPNSHLSLLFVADGRHGIVRVDRVPLACKLVDLPCMIESLKTVDKKTFYKTADVCQMLVCTLDGDLYPPLEEPTGTDPKTKKKDKDKDKKFVWNHGITCPLKNTRKRRFRKTAKKKYIESPDVEKEVKRLLSTDAEAVSVRWEVIAEDESKEADQHSSLHDELREIFNDISSSSEDEEDEGDRHEDEDLNIMDTEDDLVQQLQDKLNESDSAQNESDRNNQIVMEYQVQINNIKAKLQETRARKKQQEELIMKVENQALKNRFQALLDEIIQQEEREMEQVSTFL</sequence>
<evidence type="ECO:0000256" key="5">
    <source>
        <dbReference type="ARBA" id="ARBA00023242"/>
    </source>
</evidence>
<dbReference type="Pfam" id="PF04658">
    <property type="entry name" value="TAFII55_N"/>
    <property type="match status" value="1"/>
</dbReference>
<accession>A0A3Q4I4N4</accession>
<evidence type="ECO:0000256" key="7">
    <source>
        <dbReference type="SAM" id="MobiDB-lite"/>
    </source>
</evidence>
<evidence type="ECO:0000313" key="10">
    <source>
        <dbReference type="Proteomes" id="UP000261580"/>
    </source>
</evidence>
<evidence type="ECO:0000256" key="1">
    <source>
        <dbReference type="ARBA" id="ARBA00004123"/>
    </source>
</evidence>
<keyword evidence="10" id="KW-1185">Reference proteome</keyword>
<name>A0A3Q4I4N4_NEOBR</name>
<dbReference type="CDD" id="cd08047">
    <property type="entry name" value="TAF7"/>
    <property type="match status" value="1"/>
</dbReference>
<organism evidence="9 10">
    <name type="scientific">Neolamprologus brichardi</name>
    <name type="common">Fairy cichlid</name>
    <name type="synonym">Lamprologus brichardi</name>
    <dbReference type="NCBI Taxonomy" id="32507"/>
    <lineage>
        <taxon>Eukaryota</taxon>
        <taxon>Metazoa</taxon>
        <taxon>Chordata</taxon>
        <taxon>Craniata</taxon>
        <taxon>Vertebrata</taxon>
        <taxon>Euteleostomi</taxon>
        <taxon>Actinopterygii</taxon>
        <taxon>Neopterygii</taxon>
        <taxon>Teleostei</taxon>
        <taxon>Neoteleostei</taxon>
        <taxon>Acanthomorphata</taxon>
        <taxon>Ovalentaria</taxon>
        <taxon>Cichlomorphae</taxon>
        <taxon>Cichliformes</taxon>
        <taxon>Cichlidae</taxon>
        <taxon>African cichlids</taxon>
        <taxon>Pseudocrenilabrinae</taxon>
        <taxon>Lamprologini</taxon>
        <taxon>Neolamprologus</taxon>
    </lineage>
</organism>
<evidence type="ECO:0000256" key="6">
    <source>
        <dbReference type="SAM" id="Coils"/>
    </source>
</evidence>
<keyword evidence="6" id="KW-0175">Coiled coil</keyword>
<evidence type="ECO:0000256" key="2">
    <source>
        <dbReference type="ARBA" id="ARBA00009368"/>
    </source>
</evidence>
<dbReference type="PANTHER" id="PTHR12228">
    <property type="entry name" value="TRANSCRIPTION INITIATION FACTOR TFIID 55 KD SUBUNIT-RELATED"/>
    <property type="match status" value="1"/>
</dbReference>
<dbReference type="GeneTree" id="ENSGT00940000160861"/>
<dbReference type="OMA" id="NESDEHH"/>
<reference evidence="9" key="1">
    <citation type="submission" date="2025-08" db="UniProtKB">
        <authorList>
            <consortium name="Ensembl"/>
        </authorList>
    </citation>
    <scope>IDENTIFICATION</scope>
</reference>
<dbReference type="STRING" id="32507.ENSNBRP00000028738"/>
<dbReference type="PANTHER" id="PTHR12228:SF0">
    <property type="entry name" value="TATA-BOX BINDING PROTEIN ASSOCIATED FACTOR 7"/>
    <property type="match status" value="1"/>
</dbReference>
<dbReference type="GO" id="GO:0005669">
    <property type="term" value="C:transcription factor TFIID complex"/>
    <property type="evidence" value="ECO:0007669"/>
    <property type="project" value="InterPro"/>
</dbReference>
<keyword evidence="5" id="KW-0539">Nucleus</keyword>
<feature type="region of interest" description="Disordered" evidence="7">
    <location>
        <begin position="202"/>
        <end position="221"/>
    </location>
</feature>
<reference evidence="9" key="2">
    <citation type="submission" date="2025-09" db="UniProtKB">
        <authorList>
            <consortium name="Ensembl"/>
        </authorList>
    </citation>
    <scope>IDENTIFICATION</scope>
</reference>
<dbReference type="GO" id="GO:0051123">
    <property type="term" value="P:RNA polymerase II preinitiation complex assembly"/>
    <property type="evidence" value="ECO:0007669"/>
    <property type="project" value="TreeGrafter"/>
</dbReference>
<keyword evidence="3" id="KW-0805">Transcription regulation</keyword>